<protein>
    <submittedName>
        <fullName evidence="1">Uncharacterized protein</fullName>
    </submittedName>
</protein>
<dbReference type="EMBL" id="BDGG01000003">
    <property type="protein sequence ID" value="GAU95089.1"/>
    <property type="molecule type" value="Genomic_DNA"/>
</dbReference>
<dbReference type="Proteomes" id="UP000186922">
    <property type="component" value="Unassembled WGS sequence"/>
</dbReference>
<comment type="caution">
    <text evidence="1">The sequence shown here is derived from an EMBL/GenBank/DDBJ whole genome shotgun (WGS) entry which is preliminary data.</text>
</comment>
<accession>A0A1D1UZR3</accession>
<sequence length="64" mass="6892">MAARSPHLTSPTSVILRESHEMVVGETAVTSGTPARDQASHQLIILRKGHPEHLGVPSHTRTFG</sequence>
<dbReference type="AlphaFoldDB" id="A0A1D1UZR3"/>
<evidence type="ECO:0000313" key="2">
    <source>
        <dbReference type="Proteomes" id="UP000186922"/>
    </source>
</evidence>
<name>A0A1D1UZR3_RAMVA</name>
<organism evidence="1 2">
    <name type="scientific">Ramazzottius varieornatus</name>
    <name type="common">Water bear</name>
    <name type="synonym">Tardigrade</name>
    <dbReference type="NCBI Taxonomy" id="947166"/>
    <lineage>
        <taxon>Eukaryota</taxon>
        <taxon>Metazoa</taxon>
        <taxon>Ecdysozoa</taxon>
        <taxon>Tardigrada</taxon>
        <taxon>Eutardigrada</taxon>
        <taxon>Parachela</taxon>
        <taxon>Hypsibioidea</taxon>
        <taxon>Ramazzottiidae</taxon>
        <taxon>Ramazzottius</taxon>
    </lineage>
</organism>
<reference evidence="1 2" key="1">
    <citation type="journal article" date="2016" name="Nat. Commun.">
        <title>Extremotolerant tardigrade genome and improved radiotolerance of human cultured cells by tardigrade-unique protein.</title>
        <authorList>
            <person name="Hashimoto T."/>
            <person name="Horikawa D.D."/>
            <person name="Saito Y."/>
            <person name="Kuwahara H."/>
            <person name="Kozuka-Hata H."/>
            <person name="Shin-I T."/>
            <person name="Minakuchi Y."/>
            <person name="Ohishi K."/>
            <person name="Motoyama A."/>
            <person name="Aizu T."/>
            <person name="Enomoto A."/>
            <person name="Kondo K."/>
            <person name="Tanaka S."/>
            <person name="Hara Y."/>
            <person name="Koshikawa S."/>
            <person name="Sagara H."/>
            <person name="Miura T."/>
            <person name="Yokobori S."/>
            <person name="Miyagawa K."/>
            <person name="Suzuki Y."/>
            <person name="Kubo T."/>
            <person name="Oyama M."/>
            <person name="Kohara Y."/>
            <person name="Fujiyama A."/>
            <person name="Arakawa K."/>
            <person name="Katayama T."/>
            <person name="Toyoda A."/>
            <person name="Kunieda T."/>
        </authorList>
    </citation>
    <scope>NUCLEOTIDE SEQUENCE [LARGE SCALE GENOMIC DNA]</scope>
    <source>
        <strain evidence="1 2">YOKOZUNA-1</strain>
    </source>
</reference>
<gene>
    <name evidence="1" type="primary">RvY_06766-1</name>
    <name evidence="1" type="synonym">RvY_06766.1</name>
    <name evidence="1" type="ORF">RvY_06766</name>
</gene>
<proteinExistence type="predicted"/>
<evidence type="ECO:0000313" key="1">
    <source>
        <dbReference type="EMBL" id="GAU95089.1"/>
    </source>
</evidence>
<keyword evidence="2" id="KW-1185">Reference proteome</keyword>